<dbReference type="AlphaFoldDB" id="A0A1D7QXA7"/>
<dbReference type="KEGG" id="bbev:BBEV_2288"/>
<evidence type="ECO:0000313" key="1">
    <source>
        <dbReference type="EMBL" id="AOM83629.1"/>
    </source>
</evidence>
<name>A0A1D7QXA7_9BACI</name>
<gene>
    <name evidence="1" type="ORF">BBEV_2288</name>
</gene>
<reference evidence="1 2" key="1">
    <citation type="submission" date="2015-08" db="EMBL/GenBank/DDBJ databases">
        <title>The complete genome sequence of Bacillus beveridgei MLTeJB.</title>
        <authorList>
            <person name="Hanson T.E."/>
            <person name="Mesa C."/>
            <person name="Basesman S.M."/>
            <person name="Oremland R.S."/>
        </authorList>
    </citation>
    <scope>NUCLEOTIDE SEQUENCE [LARGE SCALE GENOMIC DNA]</scope>
    <source>
        <strain evidence="1 2">MLTeJB</strain>
    </source>
</reference>
<organism evidence="1 2">
    <name type="scientific">Salisediminibacterium beveridgei</name>
    <dbReference type="NCBI Taxonomy" id="632773"/>
    <lineage>
        <taxon>Bacteria</taxon>
        <taxon>Bacillati</taxon>
        <taxon>Bacillota</taxon>
        <taxon>Bacilli</taxon>
        <taxon>Bacillales</taxon>
        <taxon>Bacillaceae</taxon>
        <taxon>Salisediminibacterium</taxon>
    </lineage>
</organism>
<protein>
    <submittedName>
        <fullName evidence="1">Uncharacterized protein</fullName>
    </submittedName>
</protein>
<accession>A0A1D7QXA7</accession>
<evidence type="ECO:0000313" key="2">
    <source>
        <dbReference type="Proteomes" id="UP000094463"/>
    </source>
</evidence>
<dbReference type="EMBL" id="CP012502">
    <property type="protein sequence ID" value="AOM83629.1"/>
    <property type="molecule type" value="Genomic_DNA"/>
</dbReference>
<dbReference type="Proteomes" id="UP000094463">
    <property type="component" value="Chromosome"/>
</dbReference>
<sequence length="154" mass="18008">MKQLLPLLFIALMIGGVVWFMQDEYEPPFEPAYYDEVNEEGWQMRFFLDPEDDEVHIGIQLNYEGDTFEPDQLEKLEFFVNHETGSFYYQDLDVEGFAGELIHKEVCDACLDESGRLVGSMMINWQMNGEAESVFHQFVLTDIPAEEYPDDVRE</sequence>
<dbReference type="OrthoDB" id="2887909at2"/>
<dbReference type="STRING" id="632773.BBEV_2288"/>
<keyword evidence="2" id="KW-1185">Reference proteome</keyword>
<proteinExistence type="predicted"/>